<dbReference type="PANTHER" id="PTHR21859:SF51">
    <property type="entry name" value="RIKEN CDNA 1700014D04 GENE"/>
    <property type="match status" value="1"/>
</dbReference>
<protein>
    <submittedName>
        <fullName evidence="3">Uncharacterized protein</fullName>
    </submittedName>
</protein>
<evidence type="ECO:0000256" key="1">
    <source>
        <dbReference type="ARBA" id="ARBA00035009"/>
    </source>
</evidence>
<comment type="similarity">
    <text evidence="1">Belongs to the SPATA31 family.</text>
</comment>
<keyword evidence="4" id="KW-1185">Reference proteome</keyword>
<reference evidence="3" key="1">
    <citation type="submission" date="2023-06" db="EMBL/GenBank/DDBJ databases">
        <title>Reference genome for the Northern bat (Eptesicus nilssonii), a most northern bat species.</title>
        <authorList>
            <person name="Laine V.N."/>
            <person name="Pulliainen A.T."/>
            <person name="Lilley T.M."/>
        </authorList>
    </citation>
    <scope>NUCLEOTIDE SEQUENCE</scope>
    <source>
        <strain evidence="3">BLF_Eptnil</strain>
        <tissue evidence="3">Kidney</tissue>
    </source>
</reference>
<evidence type="ECO:0000313" key="3">
    <source>
        <dbReference type="EMBL" id="KAK1334414.1"/>
    </source>
</evidence>
<dbReference type="AlphaFoldDB" id="A0AA40HNC4"/>
<proteinExistence type="inferred from homology"/>
<organism evidence="3 4">
    <name type="scientific">Cnephaeus nilssonii</name>
    <name type="common">Northern bat</name>
    <name type="synonym">Eptesicus nilssonii</name>
    <dbReference type="NCBI Taxonomy" id="3371016"/>
    <lineage>
        <taxon>Eukaryota</taxon>
        <taxon>Metazoa</taxon>
        <taxon>Chordata</taxon>
        <taxon>Craniata</taxon>
        <taxon>Vertebrata</taxon>
        <taxon>Euteleostomi</taxon>
        <taxon>Mammalia</taxon>
        <taxon>Eutheria</taxon>
        <taxon>Laurasiatheria</taxon>
        <taxon>Chiroptera</taxon>
        <taxon>Yangochiroptera</taxon>
        <taxon>Vespertilionidae</taxon>
        <taxon>Cnephaeus</taxon>
    </lineage>
</organism>
<comment type="caution">
    <text evidence="3">The sequence shown here is derived from an EMBL/GenBank/DDBJ whole genome shotgun (WGS) entry which is preliminary data.</text>
</comment>
<evidence type="ECO:0000313" key="4">
    <source>
        <dbReference type="Proteomes" id="UP001177744"/>
    </source>
</evidence>
<feature type="compositionally biased region" description="Basic and acidic residues" evidence="2">
    <location>
        <begin position="45"/>
        <end position="57"/>
    </location>
</feature>
<sequence>MGAYEGPHVYFEDSTELKQESWVPKNVLQKCQDINLPPAAKKVRTLDSKAEEWRSEDSSVWTSKARKKSHPVEDRELEGTFLSLSQNEQFPPDSYFKKKRREFTQWINSKRKSKELETCQQKTNFMPTLAQEHDLAESATIFLDCGLPEAHELMTAIGKILEEKVANNHELQAFHLSQQK</sequence>
<name>A0AA40HNC4_CNENI</name>
<feature type="region of interest" description="Disordered" evidence="2">
    <location>
        <begin position="45"/>
        <end position="72"/>
    </location>
</feature>
<accession>A0AA40HNC4</accession>
<gene>
    <name evidence="3" type="ORF">QTO34_005419</name>
</gene>
<dbReference type="PANTHER" id="PTHR21859">
    <property type="entry name" value="ACROSOME-SPECIFIC PROTEIN"/>
    <property type="match status" value="1"/>
</dbReference>
<evidence type="ECO:0000256" key="2">
    <source>
        <dbReference type="SAM" id="MobiDB-lite"/>
    </source>
</evidence>
<dbReference type="Proteomes" id="UP001177744">
    <property type="component" value="Unassembled WGS sequence"/>
</dbReference>
<dbReference type="EMBL" id="JAULJE010000015">
    <property type="protein sequence ID" value="KAK1334414.1"/>
    <property type="molecule type" value="Genomic_DNA"/>
</dbReference>